<feature type="domain" description="YprB ribonuclease H-like" evidence="1">
    <location>
        <begin position="67"/>
        <end position="233"/>
    </location>
</feature>
<protein>
    <recommendedName>
        <fullName evidence="1">YprB ribonuclease H-like domain-containing protein</fullName>
    </recommendedName>
</protein>
<evidence type="ECO:0000259" key="1">
    <source>
        <dbReference type="Pfam" id="PF13482"/>
    </source>
</evidence>
<dbReference type="SUPFAM" id="SSF53098">
    <property type="entry name" value="Ribonuclease H-like"/>
    <property type="match status" value="1"/>
</dbReference>
<comment type="caution">
    <text evidence="2">The sequence shown here is derived from an EMBL/GenBank/DDBJ whole genome shotgun (WGS) entry which is preliminary data.</text>
</comment>
<dbReference type="EMBL" id="LAZR01015133">
    <property type="protein sequence ID" value="KKM14491.1"/>
    <property type="molecule type" value="Genomic_DNA"/>
</dbReference>
<accession>A0A0F9HGC6</accession>
<organism evidence="2">
    <name type="scientific">marine sediment metagenome</name>
    <dbReference type="NCBI Taxonomy" id="412755"/>
    <lineage>
        <taxon>unclassified sequences</taxon>
        <taxon>metagenomes</taxon>
        <taxon>ecological metagenomes</taxon>
    </lineage>
</organism>
<sequence length="244" mass="28756">MKNKTKIGSIETYRLIAQLSKREITQLARNTCKHGHSYLAHPKCAFNEKVIITKNGKKLVLKEKIGFLDIETFTFSFKADMGFMLTYCIKDLDGKVHTNKITAKECNLKKDWDKRLMKDLIKDLKGYTRVIGHYSTFFDLPFLRTRALFYDMDFPVYKEIYHTDTYFLLRGKFSLRSKSLKHSCKVFGISAKDTPFQFDTWYNAAKGNEKYINEVLQHNIEDVESTELLWKRIQRFSQVNKRSI</sequence>
<dbReference type="GO" id="GO:0003676">
    <property type="term" value="F:nucleic acid binding"/>
    <property type="evidence" value="ECO:0007669"/>
    <property type="project" value="InterPro"/>
</dbReference>
<dbReference type="InterPro" id="IPR038720">
    <property type="entry name" value="YprB_RNase_H-like_dom"/>
</dbReference>
<reference evidence="2" key="1">
    <citation type="journal article" date="2015" name="Nature">
        <title>Complex archaea that bridge the gap between prokaryotes and eukaryotes.</title>
        <authorList>
            <person name="Spang A."/>
            <person name="Saw J.H."/>
            <person name="Jorgensen S.L."/>
            <person name="Zaremba-Niedzwiedzka K."/>
            <person name="Martijn J."/>
            <person name="Lind A.E."/>
            <person name="van Eijk R."/>
            <person name="Schleper C."/>
            <person name="Guy L."/>
            <person name="Ettema T.J."/>
        </authorList>
    </citation>
    <scope>NUCLEOTIDE SEQUENCE</scope>
</reference>
<name>A0A0F9HGC6_9ZZZZ</name>
<proteinExistence type="predicted"/>
<dbReference type="Pfam" id="PF13482">
    <property type="entry name" value="RNase_H_2"/>
    <property type="match status" value="1"/>
</dbReference>
<evidence type="ECO:0000313" key="2">
    <source>
        <dbReference type="EMBL" id="KKM14491.1"/>
    </source>
</evidence>
<dbReference type="Gene3D" id="3.30.420.10">
    <property type="entry name" value="Ribonuclease H-like superfamily/Ribonuclease H"/>
    <property type="match status" value="1"/>
</dbReference>
<dbReference type="AlphaFoldDB" id="A0A0F9HGC6"/>
<dbReference type="InterPro" id="IPR036397">
    <property type="entry name" value="RNaseH_sf"/>
</dbReference>
<gene>
    <name evidence="2" type="ORF">LCGC14_1705570</name>
</gene>
<dbReference type="InterPro" id="IPR012337">
    <property type="entry name" value="RNaseH-like_sf"/>
</dbReference>